<proteinExistence type="predicted"/>
<gene>
    <name evidence="1" type="ORF">O6R08_05930</name>
</gene>
<protein>
    <submittedName>
        <fullName evidence="1">DUF3107 domain-containing protein</fullName>
    </submittedName>
</protein>
<dbReference type="Pfam" id="PF11305">
    <property type="entry name" value="DUF3107"/>
    <property type="match status" value="1"/>
</dbReference>
<accession>A0ABY7QXH6</accession>
<evidence type="ECO:0000313" key="2">
    <source>
        <dbReference type="Proteomes" id="UP001212097"/>
    </source>
</evidence>
<sequence length="75" mass="8063">MEIKIGIVNTAREVSIDAQDSAESIERQLRDSLSKPDAVLTLTDAKGRKVLVPARGIAYLDMGQPHSRQVGFGAA</sequence>
<dbReference type="RefSeq" id="WP_271417315.1">
    <property type="nucleotide sequence ID" value="NZ_CP115668.1"/>
</dbReference>
<dbReference type="EMBL" id="CP115668">
    <property type="protein sequence ID" value="WCC79109.1"/>
    <property type="molecule type" value="Genomic_DNA"/>
</dbReference>
<evidence type="ECO:0000313" key="1">
    <source>
        <dbReference type="EMBL" id="WCC79109.1"/>
    </source>
</evidence>
<reference evidence="1 2" key="1">
    <citation type="submission" date="2023-06" db="EMBL/GenBank/DDBJ databases">
        <title>The Gram-positive Non-spore-bearing Anaerobic Bacilli of Human Feces.</title>
        <authorList>
            <person name="Eggerth A.H."/>
        </authorList>
    </citation>
    <scope>NUCLEOTIDE SEQUENCE [LARGE SCALE GENOMIC DNA]</scope>
    <source>
        <strain evidence="1 2">CBA3108</strain>
    </source>
</reference>
<dbReference type="Proteomes" id="UP001212097">
    <property type="component" value="Chromosome"/>
</dbReference>
<keyword evidence="2" id="KW-1185">Reference proteome</keyword>
<name>A0ABY7QXH6_9ACTN</name>
<dbReference type="InterPro" id="IPR021456">
    <property type="entry name" value="DUF3107"/>
</dbReference>
<organism evidence="1 2">
    <name type="scientific">Cutibacterium equinum</name>
    <dbReference type="NCBI Taxonomy" id="3016342"/>
    <lineage>
        <taxon>Bacteria</taxon>
        <taxon>Bacillati</taxon>
        <taxon>Actinomycetota</taxon>
        <taxon>Actinomycetes</taxon>
        <taxon>Propionibacteriales</taxon>
        <taxon>Propionibacteriaceae</taxon>
        <taxon>Cutibacterium</taxon>
    </lineage>
</organism>